<feature type="region of interest" description="Disordered" evidence="1">
    <location>
        <begin position="201"/>
        <end position="324"/>
    </location>
</feature>
<accession>A0A7K1L1X3</accession>
<evidence type="ECO:0000256" key="1">
    <source>
        <dbReference type="SAM" id="MobiDB-lite"/>
    </source>
</evidence>
<dbReference type="EMBL" id="WOFH01000005">
    <property type="protein sequence ID" value="MUN38402.1"/>
    <property type="molecule type" value="Genomic_DNA"/>
</dbReference>
<evidence type="ECO:0000313" key="2">
    <source>
        <dbReference type="EMBL" id="MUN38402.1"/>
    </source>
</evidence>
<gene>
    <name evidence="2" type="ORF">GNZ18_17580</name>
</gene>
<protein>
    <submittedName>
        <fullName evidence="2">Uncharacterized protein</fullName>
    </submittedName>
</protein>
<feature type="compositionally biased region" description="Low complexity" evidence="1">
    <location>
        <begin position="100"/>
        <end position="126"/>
    </location>
</feature>
<feature type="compositionally biased region" description="Basic and acidic residues" evidence="1">
    <location>
        <begin position="145"/>
        <end position="161"/>
    </location>
</feature>
<evidence type="ECO:0000313" key="3">
    <source>
        <dbReference type="Proteomes" id="UP000432015"/>
    </source>
</evidence>
<sequence>MGTVPTHRGAPRPRSRHALPATLTRLAVVAGLALAGWLLLSALNGSAHAAQRDGENGLAGGDGLSALRHLVPGTSGAAAPAPEREPAPRPAAEPRPAPRPAALSRPEPRPAWVARPEPRPAAVSRPAPRPAAEPRHGLARPVSAVERDMRDLGDDPRGYAAARGRDVLAGEGRAVRTVRHLAEATGVRLPAVHPEGAVGGLVQNVSETPPGLSPVEEVAPPSRKQAQPRDLPGVPGAEGAATGTTRPGAPPAASPSTPDAAHPGGQDAAGDRGHPHRRHHAPGMPTPTPSGQDAPRGDGLSGGHGSGPVADLRAVRYPAVPPAHDQGAFHRAALVDLTAPGGPAVVPD</sequence>
<dbReference type="RefSeq" id="WP_156217499.1">
    <property type="nucleotide sequence ID" value="NZ_WOFH01000005.1"/>
</dbReference>
<feature type="compositionally biased region" description="Pro residues" evidence="1">
    <location>
        <begin position="88"/>
        <end position="99"/>
    </location>
</feature>
<organism evidence="2 3">
    <name type="scientific">Actinomadura litoris</name>
    <dbReference type="NCBI Taxonomy" id="2678616"/>
    <lineage>
        <taxon>Bacteria</taxon>
        <taxon>Bacillati</taxon>
        <taxon>Actinomycetota</taxon>
        <taxon>Actinomycetes</taxon>
        <taxon>Streptosporangiales</taxon>
        <taxon>Thermomonosporaceae</taxon>
        <taxon>Actinomadura</taxon>
    </lineage>
</organism>
<proteinExistence type="predicted"/>
<dbReference type="AlphaFoldDB" id="A0A7K1L1X3"/>
<comment type="caution">
    <text evidence="2">The sequence shown here is derived from an EMBL/GenBank/DDBJ whole genome shotgun (WGS) entry which is preliminary data.</text>
</comment>
<keyword evidence="3" id="KW-1185">Reference proteome</keyword>
<name>A0A7K1L1X3_9ACTN</name>
<feature type="compositionally biased region" description="Low complexity" evidence="1">
    <location>
        <begin position="232"/>
        <end position="247"/>
    </location>
</feature>
<feature type="compositionally biased region" description="Low complexity" evidence="1">
    <location>
        <begin position="254"/>
        <end position="263"/>
    </location>
</feature>
<reference evidence="2 3" key="1">
    <citation type="submission" date="2019-11" db="EMBL/GenBank/DDBJ databases">
        <authorList>
            <person name="Cao P."/>
        </authorList>
    </citation>
    <scope>NUCLEOTIDE SEQUENCE [LARGE SCALE GENOMIC DNA]</scope>
    <source>
        <strain evidence="2 3">NEAU-AAG5</strain>
    </source>
</reference>
<dbReference type="Proteomes" id="UP000432015">
    <property type="component" value="Unassembled WGS sequence"/>
</dbReference>
<feature type="region of interest" description="Disordered" evidence="1">
    <location>
        <begin position="60"/>
        <end position="161"/>
    </location>
</feature>